<comment type="caution">
    <text evidence="2">The sequence shown here is derived from an EMBL/GenBank/DDBJ whole genome shotgun (WGS) entry which is preliminary data.</text>
</comment>
<feature type="compositionally biased region" description="Polar residues" evidence="1">
    <location>
        <begin position="54"/>
        <end position="67"/>
    </location>
</feature>
<feature type="compositionally biased region" description="Basic and acidic residues" evidence="1">
    <location>
        <begin position="111"/>
        <end position="121"/>
    </location>
</feature>
<proteinExistence type="predicted"/>
<evidence type="ECO:0000313" key="2">
    <source>
        <dbReference type="EMBL" id="KAG2547669.1"/>
    </source>
</evidence>
<feature type="compositionally biased region" description="Low complexity" evidence="1">
    <location>
        <begin position="160"/>
        <end position="178"/>
    </location>
</feature>
<dbReference type="EMBL" id="CM029053">
    <property type="protein sequence ID" value="KAG2547669.1"/>
    <property type="molecule type" value="Genomic_DNA"/>
</dbReference>
<evidence type="ECO:0000313" key="3">
    <source>
        <dbReference type="Proteomes" id="UP000823388"/>
    </source>
</evidence>
<feature type="compositionally biased region" description="Basic residues" evidence="1">
    <location>
        <begin position="78"/>
        <end position="88"/>
    </location>
</feature>
<dbReference type="Proteomes" id="UP000823388">
    <property type="component" value="Chromosome 9K"/>
</dbReference>
<dbReference type="AlphaFoldDB" id="A0A8T0NHE1"/>
<organism evidence="2 3">
    <name type="scientific">Panicum virgatum</name>
    <name type="common">Blackwell switchgrass</name>
    <dbReference type="NCBI Taxonomy" id="38727"/>
    <lineage>
        <taxon>Eukaryota</taxon>
        <taxon>Viridiplantae</taxon>
        <taxon>Streptophyta</taxon>
        <taxon>Embryophyta</taxon>
        <taxon>Tracheophyta</taxon>
        <taxon>Spermatophyta</taxon>
        <taxon>Magnoliopsida</taxon>
        <taxon>Liliopsida</taxon>
        <taxon>Poales</taxon>
        <taxon>Poaceae</taxon>
        <taxon>PACMAD clade</taxon>
        <taxon>Panicoideae</taxon>
        <taxon>Panicodae</taxon>
        <taxon>Paniceae</taxon>
        <taxon>Panicinae</taxon>
        <taxon>Panicum</taxon>
        <taxon>Panicum sect. Hiantes</taxon>
    </lineage>
</organism>
<feature type="region of interest" description="Disordered" evidence="1">
    <location>
        <begin position="1"/>
        <end position="121"/>
    </location>
</feature>
<protein>
    <submittedName>
        <fullName evidence="2">Uncharacterized protein</fullName>
    </submittedName>
</protein>
<evidence type="ECO:0000256" key="1">
    <source>
        <dbReference type="SAM" id="MobiDB-lite"/>
    </source>
</evidence>
<name>A0A8T0NHE1_PANVG</name>
<feature type="region of interest" description="Disordered" evidence="1">
    <location>
        <begin position="151"/>
        <end position="186"/>
    </location>
</feature>
<feature type="compositionally biased region" description="Pro residues" evidence="1">
    <location>
        <begin position="26"/>
        <end position="37"/>
    </location>
</feature>
<keyword evidence="3" id="KW-1185">Reference proteome</keyword>
<sequence>MSERDQRQRERRRRRPCSQAPLGLPDEPPSPDAPPVPNALQVSPDGPRRRHSCTSRLTGAITPSSPSAFVYARGSSSRPRRRRAHLRRAPYTGRPHPRSKSPKPALLSCQQERRPRLREARPDVLGAHRPLGLPHKLHGMADVVRAELARGGDGGGQGEGVAVLAPGHAEPGPAAAGADHADEPRLLASVWGQRHHAELPMEP</sequence>
<reference evidence="2" key="1">
    <citation type="submission" date="2020-05" db="EMBL/GenBank/DDBJ databases">
        <title>WGS assembly of Panicum virgatum.</title>
        <authorList>
            <person name="Lovell J.T."/>
            <person name="Jenkins J."/>
            <person name="Shu S."/>
            <person name="Juenger T.E."/>
            <person name="Schmutz J."/>
        </authorList>
    </citation>
    <scope>NUCLEOTIDE SEQUENCE</scope>
    <source>
        <strain evidence="2">AP13</strain>
    </source>
</reference>
<accession>A0A8T0NHE1</accession>
<gene>
    <name evidence="2" type="ORF">PVAP13_9KG094900</name>
</gene>